<evidence type="ECO:0000256" key="1">
    <source>
        <dbReference type="ARBA" id="ARBA00003757"/>
    </source>
</evidence>
<dbReference type="InterPro" id="IPR036525">
    <property type="entry name" value="Tubulin/FtsZ_GTPase_sf"/>
</dbReference>
<sequence>MHEIIYIQSGTYANYIGQHFWNVQESYFDWNEDPEDTGERRPPEVNHDVSFRQGMGTDGTPTYLPRVLIFDTKDAFGSLSKYNAMYQAVVGEEAVSPSIWAGASTSLRQQPYPKSQYQRDLENEVVGVPSKGGPSQPVPSRKAYNPSTWADYTRVYYHPRSIWPVTYNLGGNGNKWEEGEEVWNRLREQEDDFWDRDFRLFAEECDLLQGVQMTSSGSDAFASLSVSLLQTFQDEYPKLPSLVFLPLSQRKARFNTYDLAERRRIACESKALTMLTEIEATIVPLQHPATWLRGKWASGLAADINFGSAYQTSALLSAQIESATLPLRLNGNLTSLNSLTSLLNDHADTPFSQLSGAFPLSDVHFADKVWDFSTAVDSSVIDPMMYSACTTYRGILSLSDRDTLQERLEQSMGIREPLLKLSLTQLQYPILTSYPPILSEYADTIPLMSILHTSSRTASLLEHYTTALQGLLDENQFAGLGEGLGRDDIRAMRAELVNLREGYVQTDGFELSDEEREEDDDII</sequence>
<dbReference type="Gene3D" id="3.40.50.1440">
    <property type="entry name" value="Tubulin/FtsZ, GTPase domain"/>
    <property type="match status" value="1"/>
</dbReference>
<evidence type="ECO:0000259" key="6">
    <source>
        <dbReference type="Pfam" id="PF10644"/>
    </source>
</evidence>
<reference evidence="8 9" key="1">
    <citation type="journal article" date="2016" name="Mol. Biol. Evol.">
        <title>Comparative Genomics of Early-Diverging Mushroom-Forming Fungi Provides Insights into the Origins of Lignocellulose Decay Capabilities.</title>
        <authorList>
            <person name="Nagy L.G."/>
            <person name="Riley R."/>
            <person name="Tritt A."/>
            <person name="Adam C."/>
            <person name="Daum C."/>
            <person name="Floudas D."/>
            <person name="Sun H."/>
            <person name="Yadav J.S."/>
            <person name="Pangilinan J."/>
            <person name="Larsson K.H."/>
            <person name="Matsuura K."/>
            <person name="Barry K."/>
            <person name="Labutti K."/>
            <person name="Kuo R."/>
            <person name="Ohm R.A."/>
            <person name="Bhattacharya S.S."/>
            <person name="Shirouzu T."/>
            <person name="Yoshinaga Y."/>
            <person name="Martin F.M."/>
            <person name="Grigoriev I.V."/>
            <person name="Hibbett D.S."/>
        </authorList>
    </citation>
    <scope>NUCLEOTIDE SEQUENCE [LARGE SCALE GENOMIC DNA]</scope>
    <source>
        <strain evidence="8 9">TUFC12733</strain>
    </source>
</reference>
<evidence type="ECO:0000313" key="8">
    <source>
        <dbReference type="EMBL" id="KZO97552.1"/>
    </source>
</evidence>
<gene>
    <name evidence="8" type="ORF">CALVIDRAFT_72892</name>
</gene>
<feature type="domain" description="Misato Segment II tubulin-like" evidence="6">
    <location>
        <begin position="2"/>
        <end position="122"/>
    </location>
</feature>
<dbReference type="InterPro" id="IPR019605">
    <property type="entry name" value="Misato_II_tubulin-like"/>
</dbReference>
<protein>
    <submittedName>
        <fullName evidence="8">Tubulin nucleotide-binding domain-like protein</fullName>
    </submittedName>
</protein>
<accession>A0A167NBW1</accession>
<evidence type="ECO:0000256" key="2">
    <source>
        <dbReference type="ARBA" id="ARBA00004173"/>
    </source>
</evidence>
<evidence type="ECO:0000256" key="4">
    <source>
        <dbReference type="ARBA" id="ARBA00023128"/>
    </source>
</evidence>
<keyword evidence="9" id="KW-1185">Reference proteome</keyword>
<keyword evidence="4" id="KW-0496">Mitochondrion</keyword>
<comment type="similarity">
    <text evidence="3">Belongs to the misato family.</text>
</comment>
<evidence type="ECO:0000256" key="5">
    <source>
        <dbReference type="SAM" id="MobiDB-lite"/>
    </source>
</evidence>
<dbReference type="Pfam" id="PF10644">
    <property type="entry name" value="Misat_Tub_SegII"/>
    <property type="match status" value="1"/>
</dbReference>
<proteinExistence type="inferred from homology"/>
<evidence type="ECO:0000256" key="3">
    <source>
        <dbReference type="ARBA" id="ARBA00008507"/>
    </source>
</evidence>
<dbReference type="Proteomes" id="UP000076738">
    <property type="component" value="Unassembled WGS sequence"/>
</dbReference>
<evidence type="ECO:0000259" key="7">
    <source>
        <dbReference type="Pfam" id="PF14881"/>
    </source>
</evidence>
<dbReference type="OrthoDB" id="271881at2759"/>
<dbReference type="PANTHER" id="PTHR13391:SF0">
    <property type="entry name" value="PROTEIN MISATO HOMOLOG 1"/>
    <property type="match status" value="1"/>
</dbReference>
<dbReference type="STRING" id="1330018.A0A167NBW1"/>
<dbReference type="InterPro" id="IPR029209">
    <property type="entry name" value="DML1/Misato_tubulin"/>
</dbReference>
<dbReference type="EMBL" id="KV417279">
    <property type="protein sequence ID" value="KZO97552.1"/>
    <property type="molecule type" value="Genomic_DNA"/>
</dbReference>
<dbReference type="GO" id="GO:0007005">
    <property type="term" value="P:mitochondrion organization"/>
    <property type="evidence" value="ECO:0007669"/>
    <property type="project" value="InterPro"/>
</dbReference>
<dbReference type="PANTHER" id="PTHR13391">
    <property type="entry name" value="MITOCHONDRIAL DISTRIBUTION REGULATOR MISATO"/>
    <property type="match status" value="1"/>
</dbReference>
<name>A0A167NBW1_CALVF</name>
<feature type="domain" description="DML1/Misato tubulin" evidence="7">
    <location>
        <begin position="148"/>
        <end position="329"/>
    </location>
</feature>
<feature type="region of interest" description="Disordered" evidence="5">
    <location>
        <begin position="32"/>
        <end position="56"/>
    </location>
</feature>
<dbReference type="GO" id="GO:0005739">
    <property type="term" value="C:mitochondrion"/>
    <property type="evidence" value="ECO:0007669"/>
    <property type="project" value="UniProtKB-SubCell"/>
</dbReference>
<evidence type="ECO:0000313" key="9">
    <source>
        <dbReference type="Proteomes" id="UP000076738"/>
    </source>
</evidence>
<dbReference type="AlphaFoldDB" id="A0A167NBW1"/>
<organism evidence="8 9">
    <name type="scientific">Calocera viscosa (strain TUFC12733)</name>
    <dbReference type="NCBI Taxonomy" id="1330018"/>
    <lineage>
        <taxon>Eukaryota</taxon>
        <taxon>Fungi</taxon>
        <taxon>Dikarya</taxon>
        <taxon>Basidiomycota</taxon>
        <taxon>Agaricomycotina</taxon>
        <taxon>Dacrymycetes</taxon>
        <taxon>Dacrymycetales</taxon>
        <taxon>Dacrymycetaceae</taxon>
        <taxon>Calocera</taxon>
    </lineage>
</organism>
<feature type="compositionally biased region" description="Basic and acidic residues" evidence="5">
    <location>
        <begin position="37"/>
        <end position="50"/>
    </location>
</feature>
<comment type="subcellular location">
    <subcellularLocation>
        <location evidence="2">Mitochondrion</location>
    </subcellularLocation>
</comment>
<dbReference type="InterPro" id="IPR049942">
    <property type="entry name" value="DML1/Misato"/>
</dbReference>
<dbReference type="SUPFAM" id="SSF52490">
    <property type="entry name" value="Tubulin nucleotide-binding domain-like"/>
    <property type="match status" value="1"/>
</dbReference>
<comment type="function">
    <text evidence="1">Involved in the partitioning of the mitochondrial organelle and mitochondrial DNA (mtDNA) inheritance.</text>
</comment>
<dbReference type="Pfam" id="PF14881">
    <property type="entry name" value="Tubulin_3"/>
    <property type="match status" value="1"/>
</dbReference>